<dbReference type="InterPro" id="IPR051204">
    <property type="entry name" value="ABC_transp_perm/SBD"/>
</dbReference>
<keyword evidence="9" id="KW-1185">Reference proteome</keyword>
<feature type="transmembrane region" description="Helical" evidence="6">
    <location>
        <begin position="141"/>
        <end position="165"/>
    </location>
</feature>
<dbReference type="InterPro" id="IPR000515">
    <property type="entry name" value="MetI-like"/>
</dbReference>
<evidence type="ECO:0000256" key="1">
    <source>
        <dbReference type="ARBA" id="ARBA00004141"/>
    </source>
</evidence>
<dbReference type="Gene3D" id="1.10.3720.10">
    <property type="entry name" value="MetI-like"/>
    <property type="match status" value="1"/>
</dbReference>
<dbReference type="PANTHER" id="PTHR30177">
    <property type="entry name" value="GLYCINE BETAINE/L-PROLINE TRANSPORT SYSTEM PERMEASE PROTEIN PROW"/>
    <property type="match status" value="1"/>
</dbReference>
<dbReference type="Pfam" id="PF00528">
    <property type="entry name" value="BPD_transp_1"/>
    <property type="match status" value="1"/>
</dbReference>
<dbReference type="CDD" id="cd06261">
    <property type="entry name" value="TM_PBP2"/>
    <property type="match status" value="1"/>
</dbReference>
<organism evidence="8 9">
    <name type="scientific">Granulicatella seriolae</name>
    <dbReference type="NCBI Taxonomy" id="2967226"/>
    <lineage>
        <taxon>Bacteria</taxon>
        <taxon>Bacillati</taxon>
        <taxon>Bacillota</taxon>
        <taxon>Bacilli</taxon>
        <taxon>Lactobacillales</taxon>
        <taxon>Carnobacteriaceae</taxon>
        <taxon>Granulicatella</taxon>
    </lineage>
</organism>
<dbReference type="PANTHER" id="PTHR30177:SF4">
    <property type="entry name" value="OSMOPROTECTANT IMPORT PERMEASE PROTEIN OSMW"/>
    <property type="match status" value="1"/>
</dbReference>
<dbReference type="Proteomes" id="UP001059480">
    <property type="component" value="Unassembled WGS sequence"/>
</dbReference>
<evidence type="ECO:0000259" key="7">
    <source>
        <dbReference type="PROSITE" id="PS50928"/>
    </source>
</evidence>
<reference evidence="8" key="2">
    <citation type="journal article" date="2023" name="Curr. Microbiol.">
        <title>Granulicatella seriolae sp. nov., a Novel Facultative Anaerobe Isolated from Yellowtail Marine Fish.</title>
        <authorList>
            <person name="Lee M."/>
            <person name="Choi Y.J."/>
            <person name="Farooq A."/>
            <person name="Jeong J.B."/>
            <person name="Jung M.Y."/>
        </authorList>
    </citation>
    <scope>NUCLEOTIDE SEQUENCE</scope>
    <source>
        <strain evidence="8">S8</strain>
    </source>
</reference>
<proteinExistence type="inferred from homology"/>
<feature type="domain" description="ABC transmembrane type-1" evidence="7">
    <location>
        <begin position="16"/>
        <end position="195"/>
    </location>
</feature>
<comment type="subcellular location">
    <subcellularLocation>
        <location evidence="6">Cell membrane</location>
        <topology evidence="6">Multi-pass membrane protein</topology>
    </subcellularLocation>
    <subcellularLocation>
        <location evidence="1">Membrane</location>
        <topology evidence="1">Multi-pass membrane protein</topology>
    </subcellularLocation>
</comment>
<protein>
    <submittedName>
        <fullName evidence="8">ABC transporter permease</fullName>
    </submittedName>
</protein>
<evidence type="ECO:0000256" key="2">
    <source>
        <dbReference type="ARBA" id="ARBA00022448"/>
    </source>
</evidence>
<dbReference type="PROSITE" id="PS50928">
    <property type="entry name" value="ABC_TM1"/>
    <property type="match status" value="1"/>
</dbReference>
<reference evidence="8" key="3">
    <citation type="journal article" date="2023" name="Microbiol. Resour. Announc.">
        <title>Draft Genome Sequence of Granulicatella sp. Strain S8, Isolated from a Marine Fish, Seriola quinqueradiata.</title>
        <authorList>
            <person name="Lee M."/>
            <person name="Farooq A."/>
            <person name="Jeong J.B."/>
            <person name="Jung M.Y."/>
        </authorList>
    </citation>
    <scope>NUCLEOTIDE SEQUENCE</scope>
    <source>
        <strain evidence="8">S8</strain>
    </source>
</reference>
<keyword evidence="2 6" id="KW-0813">Transport</keyword>
<evidence type="ECO:0000256" key="4">
    <source>
        <dbReference type="ARBA" id="ARBA00022989"/>
    </source>
</evidence>
<keyword evidence="3 6" id="KW-0812">Transmembrane</keyword>
<feature type="transmembrane region" description="Helical" evidence="6">
    <location>
        <begin position="20"/>
        <end position="42"/>
    </location>
</feature>
<comment type="similarity">
    <text evidence="6">Belongs to the binding-protein-dependent transport system permease family.</text>
</comment>
<keyword evidence="5 6" id="KW-0472">Membrane</keyword>
<dbReference type="EMBL" id="JANHNZ010000001">
    <property type="protein sequence ID" value="MCQ9209328.1"/>
    <property type="molecule type" value="Genomic_DNA"/>
</dbReference>
<feature type="transmembrane region" description="Helical" evidence="6">
    <location>
        <begin position="177"/>
        <end position="198"/>
    </location>
</feature>
<accession>A0ABT1WMD9</accession>
<evidence type="ECO:0000313" key="8">
    <source>
        <dbReference type="EMBL" id="MCQ9209328.1"/>
    </source>
</evidence>
<name>A0ABT1WMD9_9LACT</name>
<keyword evidence="4 6" id="KW-1133">Transmembrane helix</keyword>
<evidence type="ECO:0000256" key="3">
    <source>
        <dbReference type="ARBA" id="ARBA00022692"/>
    </source>
</evidence>
<evidence type="ECO:0000256" key="6">
    <source>
        <dbReference type="RuleBase" id="RU363032"/>
    </source>
</evidence>
<dbReference type="RefSeq" id="WP_256944432.1">
    <property type="nucleotide sequence ID" value="NZ_JANHNZ010000001.1"/>
</dbReference>
<reference evidence="8" key="1">
    <citation type="submission" date="2022-07" db="EMBL/GenBank/DDBJ databases">
        <authorList>
            <person name="Jung M.-Y."/>
            <person name="Lee M."/>
        </authorList>
    </citation>
    <scope>NUCLEOTIDE SEQUENCE</scope>
    <source>
        <strain evidence="8">S8</strain>
    </source>
</reference>
<comment type="caution">
    <text evidence="8">The sequence shown here is derived from an EMBL/GenBank/DDBJ whole genome shotgun (WGS) entry which is preliminary data.</text>
</comment>
<evidence type="ECO:0000313" key="9">
    <source>
        <dbReference type="Proteomes" id="UP001059480"/>
    </source>
</evidence>
<gene>
    <name evidence="8" type="ORF">NPA36_01940</name>
</gene>
<dbReference type="InterPro" id="IPR035906">
    <property type="entry name" value="MetI-like_sf"/>
</dbReference>
<sequence>MIEYLMNYHDDLLKATIGHFQLVITSLFLALLLSMVLVYAFIQHKNWLKQITYFFSVLYSVPSYAFFALLIPLSGLGFTTAVVVLTLYSEYILLRNFLTGIQEINPQIIEAAIGMGMTERQVFFNIQLPLSSRAIFSGIRLALTSIIGIATIAATINAGGLGVILFDGLRTQSLVKIAWGTLLTILLCLMANGLIQLLERVCLRKLYLEGR</sequence>
<evidence type="ECO:0000256" key="5">
    <source>
        <dbReference type="ARBA" id="ARBA00023136"/>
    </source>
</evidence>
<dbReference type="SUPFAM" id="SSF161098">
    <property type="entry name" value="MetI-like"/>
    <property type="match status" value="1"/>
</dbReference>